<accession>A0ABS6USM7</accession>
<dbReference type="RefSeq" id="WP_218606174.1">
    <property type="nucleotide sequence ID" value="NZ_JADQDJ010000529.1"/>
</dbReference>
<protein>
    <submittedName>
        <fullName evidence="1">Uncharacterized protein</fullName>
    </submittedName>
</protein>
<comment type="caution">
    <text evidence="1">The sequence shown here is derived from an EMBL/GenBank/DDBJ whole genome shotgun (WGS) entry which is preliminary data.</text>
</comment>
<keyword evidence="2" id="KW-1185">Reference proteome</keyword>
<gene>
    <name evidence="1" type="ORF">I4I81_11870</name>
</gene>
<evidence type="ECO:0000313" key="1">
    <source>
        <dbReference type="EMBL" id="MBW0134951.1"/>
    </source>
</evidence>
<evidence type="ECO:0000313" key="2">
    <source>
        <dbReference type="Proteomes" id="UP000694287"/>
    </source>
</evidence>
<name>A0ABS6USM7_9PSEU</name>
<proteinExistence type="predicted"/>
<sequence length="193" mass="20532">MVLTLVGVQDTAVTVQHAGTPEASVAVRLGKALIYLQDRPTANALAFAWKDLARDARLLPREISSALVAPLAGMAEPAVLIEAGGLPPMLGRVERPVGAYPHLRLVLGRVMFSVRDLGAYSSTTAAFRRAAELAVAAFPGADRQTVRQLASDEASRLFVAPRAVRRTSGREPGAAASRIGPITRVSEQMRREA</sequence>
<organism evidence="1 2">
    <name type="scientific">Pseudonocardia abyssalis</name>
    <dbReference type="NCBI Taxonomy" id="2792008"/>
    <lineage>
        <taxon>Bacteria</taxon>
        <taxon>Bacillati</taxon>
        <taxon>Actinomycetota</taxon>
        <taxon>Actinomycetes</taxon>
        <taxon>Pseudonocardiales</taxon>
        <taxon>Pseudonocardiaceae</taxon>
        <taxon>Pseudonocardia</taxon>
    </lineage>
</organism>
<dbReference type="Proteomes" id="UP000694287">
    <property type="component" value="Unassembled WGS sequence"/>
</dbReference>
<dbReference type="EMBL" id="JADQDK010000001">
    <property type="protein sequence ID" value="MBW0134951.1"/>
    <property type="molecule type" value="Genomic_DNA"/>
</dbReference>
<reference evidence="1 2" key="1">
    <citation type="submission" date="2020-11" db="EMBL/GenBank/DDBJ databases">
        <title>Pseudonocardia abyssalis sp. nov. and Pseudonocardia oceani sp. nov., description and phylogenomic analysis of two novel actinomycetes isolated from the deep Southern Ocean.</title>
        <authorList>
            <person name="Parra J."/>
        </authorList>
    </citation>
    <scope>NUCLEOTIDE SEQUENCE [LARGE SCALE GENOMIC DNA]</scope>
    <source>
        <strain evidence="1 2">KRD-168</strain>
    </source>
</reference>